<dbReference type="Pfam" id="PF21686">
    <property type="entry name" value="LigD_Prim-Pol"/>
    <property type="match status" value="1"/>
</dbReference>
<dbReference type="GO" id="GO:0046872">
    <property type="term" value="F:metal ion binding"/>
    <property type="evidence" value="ECO:0007669"/>
    <property type="project" value="UniProtKB-KW"/>
</dbReference>
<dbReference type="Pfam" id="PF01068">
    <property type="entry name" value="DNA_ligase_A_M"/>
    <property type="match status" value="1"/>
</dbReference>
<dbReference type="InterPro" id="IPR014146">
    <property type="entry name" value="LigD_ligase_dom"/>
</dbReference>
<evidence type="ECO:0000256" key="7">
    <source>
        <dbReference type="ARBA" id="ARBA00022723"/>
    </source>
</evidence>
<evidence type="ECO:0000256" key="6">
    <source>
        <dbReference type="ARBA" id="ARBA00022722"/>
    </source>
</evidence>
<dbReference type="Gene3D" id="3.90.920.10">
    <property type="entry name" value="DNA primase, PRIM domain"/>
    <property type="match status" value="1"/>
</dbReference>
<evidence type="ECO:0000256" key="1">
    <source>
        <dbReference type="ARBA" id="ARBA00001936"/>
    </source>
</evidence>
<dbReference type="NCBIfam" id="TIGR02778">
    <property type="entry name" value="ligD_pol"/>
    <property type="match status" value="1"/>
</dbReference>
<keyword evidence="17" id="KW-0464">Manganese</keyword>
<evidence type="ECO:0000313" key="23">
    <source>
        <dbReference type="EMBL" id="KKR33835.1"/>
    </source>
</evidence>
<evidence type="ECO:0000256" key="17">
    <source>
        <dbReference type="ARBA" id="ARBA00023211"/>
    </source>
</evidence>
<dbReference type="CDD" id="cd07971">
    <property type="entry name" value="OBF_DNA_ligase_LigD"/>
    <property type="match status" value="1"/>
</dbReference>
<evidence type="ECO:0000256" key="3">
    <source>
        <dbReference type="ARBA" id="ARBA00022598"/>
    </source>
</evidence>
<dbReference type="EMBL" id="LBXN01000011">
    <property type="protein sequence ID" value="KKR33835.1"/>
    <property type="molecule type" value="Genomic_DNA"/>
</dbReference>
<dbReference type="PATRIC" id="fig|1618450.3.peg.338"/>
<dbReference type="AlphaFoldDB" id="A0A0G0SGJ6"/>
<keyword evidence="14" id="KW-0238">DNA-binding</keyword>
<evidence type="ECO:0000256" key="13">
    <source>
        <dbReference type="ARBA" id="ARBA00022932"/>
    </source>
</evidence>
<keyword evidence="11" id="KW-0269">Exonuclease</keyword>
<keyword evidence="18" id="KW-0511">Multifunctional enzyme</keyword>
<keyword evidence="4" id="KW-0808">Transferase</keyword>
<organism evidence="23 24">
    <name type="scientific">Candidatus Gottesmanbacteria bacterium GW2011_GWC2_39_8</name>
    <dbReference type="NCBI Taxonomy" id="1618450"/>
    <lineage>
        <taxon>Bacteria</taxon>
        <taxon>Candidatus Gottesmaniibacteriota</taxon>
    </lineage>
</organism>
<dbReference type="GO" id="GO:0003910">
    <property type="term" value="F:DNA ligase (ATP) activity"/>
    <property type="evidence" value="ECO:0007669"/>
    <property type="project" value="UniProtKB-EC"/>
</dbReference>
<evidence type="ECO:0000256" key="20">
    <source>
        <dbReference type="ARBA" id="ARBA00034003"/>
    </source>
</evidence>
<dbReference type="InterPro" id="IPR014144">
    <property type="entry name" value="LigD_PE_domain"/>
</dbReference>
<dbReference type="Gene3D" id="2.40.50.140">
    <property type="entry name" value="Nucleic acid-binding proteins"/>
    <property type="match status" value="1"/>
</dbReference>
<comment type="catalytic activity">
    <reaction evidence="20">
        <text>ATP + (deoxyribonucleotide)n-3'-hydroxyl + 5'-phospho-(deoxyribonucleotide)m = (deoxyribonucleotide)n+m + AMP + diphosphate.</text>
        <dbReference type="EC" id="6.5.1.1"/>
    </reaction>
</comment>
<dbReference type="NCBIfam" id="TIGR02776">
    <property type="entry name" value="NHEJ_ligase_prk"/>
    <property type="match status" value="1"/>
</dbReference>
<dbReference type="GO" id="GO:0003677">
    <property type="term" value="F:DNA binding"/>
    <property type="evidence" value="ECO:0007669"/>
    <property type="project" value="UniProtKB-KW"/>
</dbReference>
<dbReference type="InterPro" id="IPR012309">
    <property type="entry name" value="DNA_ligase_ATP-dep_C"/>
</dbReference>
<dbReference type="InterPro" id="IPR012310">
    <property type="entry name" value="DNA_ligase_ATP-dep_cent"/>
</dbReference>
<keyword evidence="9" id="KW-0227">DNA damage</keyword>
<dbReference type="GO" id="GO:0006281">
    <property type="term" value="P:DNA repair"/>
    <property type="evidence" value="ECO:0007669"/>
    <property type="project" value="UniProtKB-KW"/>
</dbReference>
<evidence type="ECO:0000256" key="16">
    <source>
        <dbReference type="ARBA" id="ARBA00023204"/>
    </source>
</evidence>
<sequence length="807" mass="93678">MSLEKYREKRDFRKTSEPSSQDFPEKNKMPIFVVQKHFATRLHFDLRLESSGVLKSWAVPKGLSLNPKDKRLAIMVEDHPYDYHRFEGEIPEGSYGAGKVYIWDKGTYLVQNAKNKEENEILFNKKMEKGHIRFTFFGEKLKGEFTLVRLKKGEKNEWLLIKMEDEYAKNYSFPDLLGIPGAEKINNIPRYKPMLATFTDKAFDDEEWIFEIKWDGYRAISSIVNGQVSLYSRNDISFNDKYPEIVSSLTNIPRNMVLDGEIVIVDSEGHSRFQLLQEYQESQKGTLVYFVFDILYFDGYQLVNMPLMERKKILEQALPSFSQVKLSGYIEKNGKEMLEAGKKEKLEGIIGKRKISLYRPGERSREWLKIKTKMRQEVIIAGFTQPRGSRKEIGALVVGIYKDHDMAFAGHVGGGLGDQDLEDLKKKFDKYIIPDSPFSTSPKTNTPVVWLKPHFVAEVEFVQWTKDGHMRQPVFIGLRNDVSPRDVRKEEAEKVTVSGENKLYLLPQNKQGKYSNPDKIYFPDDGIAKKEVMEYYDRISSYILPYLIDRPESLHRFPNGIKEESFWEKNIRATYPDWLKTVEIYAPSEERKIRYLLCQDKKTLLYMANLGCIEINPWNSRVGNYDNPDYAVIDLDPLETAFNKVIITALEVKKILDEIEVSSFCKTTGKTGLHVYIPMGAKYTYKQVEEFSKIIAYMVNRKIPGITSVERNPEKRKRKVYIDYLQNIKGQTLAAPYSLRPVRGALVSTPLDWEELTPNFNPAEFNIHTIFPRLKTKRDLWTGVLDKGIDLGKTLDQIDKKFNNKTI</sequence>
<dbReference type="Pfam" id="PF13298">
    <property type="entry name" value="LigD_N"/>
    <property type="match status" value="1"/>
</dbReference>
<keyword evidence="8" id="KW-0547">Nucleotide-binding</keyword>
<keyword evidence="16" id="KW-0234">DNA repair</keyword>
<dbReference type="Pfam" id="PF04679">
    <property type="entry name" value="DNA_ligase_A_C"/>
    <property type="match status" value="1"/>
</dbReference>
<dbReference type="EC" id="6.5.1.1" evidence="2"/>
<dbReference type="GO" id="GO:0006310">
    <property type="term" value="P:DNA recombination"/>
    <property type="evidence" value="ECO:0007669"/>
    <property type="project" value="UniProtKB-KW"/>
</dbReference>
<dbReference type="NCBIfam" id="TIGR02779">
    <property type="entry name" value="NHEJ_ligase_lig"/>
    <property type="match status" value="1"/>
</dbReference>
<name>A0A0G0SGJ6_9BACT</name>
<accession>A0A0G0SGJ6</accession>
<gene>
    <name evidence="23" type="ORF">UT63_C0011G0017</name>
</gene>
<dbReference type="InterPro" id="IPR052171">
    <property type="entry name" value="NHEJ_LigD"/>
</dbReference>
<dbReference type="CDD" id="cd07906">
    <property type="entry name" value="Adenylation_DNA_ligase_LigD_LigC"/>
    <property type="match status" value="1"/>
</dbReference>
<protein>
    <recommendedName>
        <fullName evidence="2">DNA ligase (ATP)</fullName>
        <ecNumber evidence="2">6.5.1.1</ecNumber>
    </recommendedName>
    <alternativeName>
        <fullName evidence="19">NHEJ DNA polymerase</fullName>
    </alternativeName>
</protein>
<keyword evidence="3 23" id="KW-0436">Ligase</keyword>
<keyword evidence="12" id="KW-0067">ATP-binding</keyword>
<dbReference type="PROSITE" id="PS50160">
    <property type="entry name" value="DNA_LIGASE_A3"/>
    <property type="match status" value="1"/>
</dbReference>
<evidence type="ECO:0000256" key="8">
    <source>
        <dbReference type="ARBA" id="ARBA00022741"/>
    </source>
</evidence>
<keyword evidence="13" id="KW-0239">DNA-directed DNA polymerase</keyword>
<evidence type="ECO:0000313" key="24">
    <source>
        <dbReference type="Proteomes" id="UP000034539"/>
    </source>
</evidence>
<dbReference type="GO" id="GO:0004527">
    <property type="term" value="F:exonuclease activity"/>
    <property type="evidence" value="ECO:0007669"/>
    <property type="project" value="UniProtKB-KW"/>
</dbReference>
<dbReference type="CDD" id="cd04865">
    <property type="entry name" value="LigD_Pol_like_2"/>
    <property type="match status" value="1"/>
</dbReference>
<reference evidence="23 24" key="1">
    <citation type="journal article" date="2015" name="Nature">
        <title>rRNA introns, odd ribosomes, and small enigmatic genomes across a large radiation of phyla.</title>
        <authorList>
            <person name="Brown C.T."/>
            <person name="Hug L.A."/>
            <person name="Thomas B.C."/>
            <person name="Sharon I."/>
            <person name="Castelle C.J."/>
            <person name="Singh A."/>
            <person name="Wilkins M.J."/>
            <person name="Williams K.H."/>
            <person name="Banfield J.F."/>
        </authorList>
    </citation>
    <scope>NUCLEOTIDE SEQUENCE [LARGE SCALE GENOMIC DNA]</scope>
</reference>
<keyword evidence="10" id="KW-0378">Hydrolase</keyword>
<dbReference type="Proteomes" id="UP000034539">
    <property type="component" value="Unassembled WGS sequence"/>
</dbReference>
<evidence type="ECO:0000256" key="19">
    <source>
        <dbReference type="ARBA" id="ARBA00029943"/>
    </source>
</evidence>
<evidence type="ECO:0000256" key="9">
    <source>
        <dbReference type="ARBA" id="ARBA00022763"/>
    </source>
</evidence>
<evidence type="ECO:0000256" key="11">
    <source>
        <dbReference type="ARBA" id="ARBA00022839"/>
    </source>
</evidence>
<evidence type="ECO:0000256" key="5">
    <source>
        <dbReference type="ARBA" id="ARBA00022695"/>
    </source>
</evidence>
<proteinExistence type="predicted"/>
<dbReference type="PANTHER" id="PTHR42705">
    <property type="entry name" value="BIFUNCTIONAL NON-HOMOLOGOUS END JOINING PROTEIN LIGD"/>
    <property type="match status" value="1"/>
</dbReference>
<keyword evidence="7" id="KW-0479">Metal-binding</keyword>
<evidence type="ECO:0000256" key="2">
    <source>
        <dbReference type="ARBA" id="ARBA00012727"/>
    </source>
</evidence>
<dbReference type="NCBIfam" id="TIGR02777">
    <property type="entry name" value="LigD_PE_dom"/>
    <property type="match status" value="1"/>
</dbReference>
<dbReference type="Gene3D" id="3.30.1490.70">
    <property type="match status" value="1"/>
</dbReference>
<evidence type="ECO:0000256" key="10">
    <source>
        <dbReference type="ARBA" id="ARBA00022801"/>
    </source>
</evidence>
<evidence type="ECO:0000256" key="12">
    <source>
        <dbReference type="ARBA" id="ARBA00022840"/>
    </source>
</evidence>
<evidence type="ECO:0000256" key="4">
    <source>
        <dbReference type="ARBA" id="ARBA00022679"/>
    </source>
</evidence>
<evidence type="ECO:0000256" key="18">
    <source>
        <dbReference type="ARBA" id="ARBA00023268"/>
    </source>
</evidence>
<dbReference type="SUPFAM" id="SSF56091">
    <property type="entry name" value="DNA ligase/mRNA capping enzyme, catalytic domain"/>
    <property type="match status" value="1"/>
</dbReference>
<dbReference type="InterPro" id="IPR014143">
    <property type="entry name" value="NHEJ_ligase_prk"/>
</dbReference>
<keyword evidence="5" id="KW-0548">Nucleotidyltransferase</keyword>
<evidence type="ECO:0000256" key="15">
    <source>
        <dbReference type="ARBA" id="ARBA00023172"/>
    </source>
</evidence>
<feature type="region of interest" description="Disordered" evidence="21">
    <location>
        <begin position="1"/>
        <end position="24"/>
    </location>
</feature>
<dbReference type="Gene3D" id="3.30.470.30">
    <property type="entry name" value="DNA ligase/mRNA capping enzyme"/>
    <property type="match status" value="1"/>
</dbReference>
<dbReference type="InterPro" id="IPR014145">
    <property type="entry name" value="LigD_pol_dom"/>
</dbReference>
<dbReference type="GO" id="GO:0003887">
    <property type="term" value="F:DNA-directed DNA polymerase activity"/>
    <property type="evidence" value="ECO:0007669"/>
    <property type="project" value="UniProtKB-KW"/>
</dbReference>
<dbReference type="InterPro" id="IPR012340">
    <property type="entry name" value="NA-bd_OB-fold"/>
</dbReference>
<evidence type="ECO:0000256" key="14">
    <source>
        <dbReference type="ARBA" id="ARBA00023125"/>
    </source>
</evidence>
<comment type="caution">
    <text evidence="23">The sequence shown here is derived from an EMBL/GenBank/DDBJ whole genome shotgun (WGS) entry which is preliminary data.</text>
</comment>
<feature type="compositionally biased region" description="Basic and acidic residues" evidence="21">
    <location>
        <begin position="1"/>
        <end position="16"/>
    </location>
</feature>
<dbReference type="GO" id="GO:0005524">
    <property type="term" value="F:ATP binding"/>
    <property type="evidence" value="ECO:0007669"/>
    <property type="project" value="UniProtKB-KW"/>
</dbReference>
<dbReference type="SUPFAM" id="SSF50249">
    <property type="entry name" value="Nucleic acid-binding proteins"/>
    <property type="match status" value="1"/>
</dbReference>
<dbReference type="PANTHER" id="PTHR42705:SF3">
    <property type="entry name" value="ATP-DEPENDENT DNA LIGASE"/>
    <property type="match status" value="1"/>
</dbReference>
<evidence type="ECO:0000259" key="22">
    <source>
        <dbReference type="PROSITE" id="PS50160"/>
    </source>
</evidence>
<keyword evidence="6" id="KW-0540">Nuclease</keyword>
<comment type="cofactor">
    <cofactor evidence="1">
        <name>Mn(2+)</name>
        <dbReference type="ChEBI" id="CHEBI:29035"/>
    </cofactor>
</comment>
<keyword evidence="15" id="KW-0233">DNA recombination</keyword>
<evidence type="ECO:0000256" key="21">
    <source>
        <dbReference type="SAM" id="MobiDB-lite"/>
    </source>
</evidence>
<feature type="domain" description="ATP-dependent DNA ligase family profile" evidence="22">
    <location>
        <begin position="280"/>
        <end position="417"/>
    </location>
</feature>